<organism evidence="4 5">
    <name type="scientific">Candidatus Avoscillospira stercorigallinarum</name>
    <dbReference type="NCBI Taxonomy" id="2840708"/>
    <lineage>
        <taxon>Bacteria</taxon>
        <taxon>Bacillati</taxon>
        <taxon>Bacillota</taxon>
        <taxon>Clostridia</taxon>
        <taxon>Eubacteriales</taxon>
        <taxon>Oscillospiraceae</taxon>
        <taxon>Oscillospiraceae incertae sedis</taxon>
        <taxon>Candidatus Avoscillospira</taxon>
    </lineage>
</organism>
<evidence type="ECO:0000259" key="3">
    <source>
        <dbReference type="SMART" id="SM01217"/>
    </source>
</evidence>
<gene>
    <name evidence="4" type="ORF">IAA67_03530</name>
</gene>
<reference evidence="4" key="1">
    <citation type="submission" date="2020-10" db="EMBL/GenBank/DDBJ databases">
        <authorList>
            <person name="Gilroy R."/>
        </authorList>
    </citation>
    <scope>NUCLEOTIDE SEQUENCE</scope>
    <source>
        <strain evidence="4">ChiSjej2B20-13462</strain>
    </source>
</reference>
<dbReference type="Gene3D" id="3.20.20.300">
    <property type="entry name" value="Glycoside hydrolase, family 3, N-terminal domain"/>
    <property type="match status" value="1"/>
</dbReference>
<dbReference type="GO" id="GO:0005975">
    <property type="term" value="P:carbohydrate metabolic process"/>
    <property type="evidence" value="ECO:0007669"/>
    <property type="project" value="InterPro"/>
</dbReference>
<dbReference type="Gene3D" id="2.60.40.10">
    <property type="entry name" value="Immunoglobulins"/>
    <property type="match status" value="1"/>
</dbReference>
<evidence type="ECO:0000313" key="5">
    <source>
        <dbReference type="Proteomes" id="UP000886874"/>
    </source>
</evidence>
<name>A0A9D0Z535_9FIRM</name>
<sequence length="858" mass="92318">MATYHALTDAAMTPLERAHLDLVRRLAGQCMVVLENDGTLPLAEPCPVALFGNGARATVKGGTGSGDVNARFTVSVEEGLEAAGFTVTTKDWLDAQAALTRRLHQDYWTAVEAEAARTGQEPMFVSWAAPFVPQEITPFSAASNPAGETAVYVLARNSGEGADRFRSPGDYQLLPGELALLTELGRRYKRLIVLLNVGGVVDAAAIRAVPGVSALVLIGQSGAMGGHAVADVLLGKTDPSGRLASTWAKTYADYPAAATFSHNGGQWHEAYYRESIYVGYRYFDTFGVEPLYPFGYGLGYASFSRETVEADADEHGVRLQVRVVNTGTRPGREVVQVYAAAPYYALEKPRQVLTAFGKTGLLAPGEAETLSLTFPLERLESFSAERCAYVLERGDYLIRVGRHSRDTEPVLRLRLDGDAETRRVRHICPLEEPMETLSRRSAPVPAEERAEPPTVILAADRIPAETVAYAGEPAPLPEPDAGHIITLADVRAGRYTLEQLTAQLTVAELADLCVGAARAGEAGAGQVVGRGARAVPGAAGDITPRLAYRGVPGMVNADGPAGLRLAPRFRVTAAGEILAPSKAFSEYLEEFPPKAEGDVDYYQFCTAIPVASLLACSWDLELLETMGDLVGAEMARYGVRTWLAPGMNLHRDPLCGRNFEYFSEDPVLSGLCAGAEVRGVQRHPGADGCIKHFFANNQEDNRMSVNEHIDEQALRELYLRNFALAIETGSPASLMTSYNLVNGVHTANSYDAITAYAREEHGFSGFVMTDWSTSSAEITALVSRPDSYHRCASSPACIRAGNDLQMPGTQENVDDIIAAVEDGTLPVGCLQRCALRILAAVLRDPMFETIHCNTGGAI</sequence>
<dbReference type="InterPro" id="IPR036962">
    <property type="entry name" value="Glyco_hydro_3_N_sf"/>
</dbReference>
<feature type="domain" description="Fibronectin type III-like" evidence="3">
    <location>
        <begin position="333"/>
        <end position="404"/>
    </location>
</feature>
<dbReference type="InterPro" id="IPR050288">
    <property type="entry name" value="Cellulose_deg_GH3"/>
</dbReference>
<comment type="similarity">
    <text evidence="1">Belongs to the glycosyl hydrolase 3 family.</text>
</comment>
<dbReference type="InterPro" id="IPR001764">
    <property type="entry name" value="Glyco_hydro_3_N"/>
</dbReference>
<dbReference type="AlphaFoldDB" id="A0A9D0Z535"/>
<dbReference type="PRINTS" id="PR00133">
    <property type="entry name" value="GLHYDRLASE3"/>
</dbReference>
<dbReference type="Gene3D" id="3.40.50.1700">
    <property type="entry name" value="Glycoside hydrolase family 3 C-terminal domain"/>
    <property type="match status" value="1"/>
</dbReference>
<proteinExistence type="inferred from homology"/>
<dbReference type="Pfam" id="PF00933">
    <property type="entry name" value="Glyco_hydro_3"/>
    <property type="match status" value="1"/>
</dbReference>
<dbReference type="Pfam" id="PF14310">
    <property type="entry name" value="Fn3-like"/>
    <property type="match status" value="1"/>
</dbReference>
<comment type="caution">
    <text evidence="4">The sequence shown here is derived from an EMBL/GenBank/DDBJ whole genome shotgun (WGS) entry which is preliminary data.</text>
</comment>
<dbReference type="SUPFAM" id="SSF52279">
    <property type="entry name" value="Beta-D-glucan exohydrolase, C-terminal domain"/>
    <property type="match status" value="1"/>
</dbReference>
<protein>
    <submittedName>
        <fullName evidence="4">Glycoside hydrolase family 3 C-terminal domain-containing protein</fullName>
    </submittedName>
</protein>
<dbReference type="PANTHER" id="PTHR42715">
    <property type="entry name" value="BETA-GLUCOSIDASE"/>
    <property type="match status" value="1"/>
</dbReference>
<dbReference type="GO" id="GO:0004553">
    <property type="term" value="F:hydrolase activity, hydrolyzing O-glycosyl compounds"/>
    <property type="evidence" value="ECO:0007669"/>
    <property type="project" value="InterPro"/>
</dbReference>
<dbReference type="SMART" id="SM01217">
    <property type="entry name" value="Fn3_like"/>
    <property type="match status" value="1"/>
</dbReference>
<dbReference type="InterPro" id="IPR002772">
    <property type="entry name" value="Glyco_hydro_3_C"/>
</dbReference>
<dbReference type="InterPro" id="IPR026891">
    <property type="entry name" value="Fn3-like"/>
</dbReference>
<dbReference type="InterPro" id="IPR013783">
    <property type="entry name" value="Ig-like_fold"/>
</dbReference>
<dbReference type="SUPFAM" id="SSF51445">
    <property type="entry name" value="(Trans)glycosidases"/>
    <property type="match status" value="1"/>
</dbReference>
<evidence type="ECO:0000256" key="1">
    <source>
        <dbReference type="ARBA" id="ARBA00005336"/>
    </source>
</evidence>
<dbReference type="Pfam" id="PF01915">
    <property type="entry name" value="Glyco_hydro_3_C"/>
    <property type="match status" value="1"/>
</dbReference>
<evidence type="ECO:0000313" key="4">
    <source>
        <dbReference type="EMBL" id="HIQ69386.1"/>
    </source>
</evidence>
<keyword evidence="2 4" id="KW-0378">Hydrolase</keyword>
<dbReference type="Proteomes" id="UP000886874">
    <property type="component" value="Unassembled WGS sequence"/>
</dbReference>
<dbReference type="InterPro" id="IPR017853">
    <property type="entry name" value="GH"/>
</dbReference>
<accession>A0A9D0Z535</accession>
<dbReference type="InterPro" id="IPR036881">
    <property type="entry name" value="Glyco_hydro_3_C_sf"/>
</dbReference>
<evidence type="ECO:0000256" key="2">
    <source>
        <dbReference type="ARBA" id="ARBA00022801"/>
    </source>
</evidence>
<dbReference type="PANTHER" id="PTHR42715:SF10">
    <property type="entry name" value="BETA-GLUCOSIDASE"/>
    <property type="match status" value="1"/>
</dbReference>
<reference evidence="4" key="2">
    <citation type="journal article" date="2021" name="PeerJ">
        <title>Extensive microbial diversity within the chicken gut microbiome revealed by metagenomics and culture.</title>
        <authorList>
            <person name="Gilroy R."/>
            <person name="Ravi A."/>
            <person name="Getino M."/>
            <person name="Pursley I."/>
            <person name="Horton D.L."/>
            <person name="Alikhan N.F."/>
            <person name="Baker D."/>
            <person name="Gharbi K."/>
            <person name="Hall N."/>
            <person name="Watson M."/>
            <person name="Adriaenssens E.M."/>
            <person name="Foster-Nyarko E."/>
            <person name="Jarju S."/>
            <person name="Secka A."/>
            <person name="Antonio M."/>
            <person name="Oren A."/>
            <person name="Chaudhuri R.R."/>
            <person name="La Ragione R."/>
            <person name="Hildebrand F."/>
            <person name="Pallen M.J."/>
        </authorList>
    </citation>
    <scope>NUCLEOTIDE SEQUENCE</scope>
    <source>
        <strain evidence="4">ChiSjej2B20-13462</strain>
    </source>
</reference>
<dbReference type="EMBL" id="DVFN01000055">
    <property type="protein sequence ID" value="HIQ69386.1"/>
    <property type="molecule type" value="Genomic_DNA"/>
</dbReference>